<evidence type="ECO:0000259" key="1">
    <source>
        <dbReference type="Pfam" id="PF12728"/>
    </source>
</evidence>
<reference evidence="2 3" key="1">
    <citation type="submission" date="2012-02" db="EMBL/GenBank/DDBJ databases">
        <title>The Genome Sequence of Parabacteroides distasonis CL09T03C24.</title>
        <authorList>
            <consortium name="The Broad Institute Genome Sequencing Platform"/>
            <person name="Earl A."/>
            <person name="Ward D."/>
            <person name="Feldgarden M."/>
            <person name="Gevers D."/>
            <person name="Zitomersky N.L."/>
            <person name="Coyne M.J."/>
            <person name="Comstock L.E."/>
            <person name="Young S.K."/>
            <person name="Zeng Q."/>
            <person name="Gargeya S."/>
            <person name="Fitzgerald M."/>
            <person name="Haas B."/>
            <person name="Abouelleil A."/>
            <person name="Alvarado L."/>
            <person name="Arachchi H.M."/>
            <person name="Berlin A."/>
            <person name="Chapman S.B."/>
            <person name="Gearin G."/>
            <person name="Goldberg J."/>
            <person name="Griggs A."/>
            <person name="Gujja S."/>
            <person name="Hansen M."/>
            <person name="Heiman D."/>
            <person name="Howarth C."/>
            <person name="Larimer J."/>
            <person name="Lui A."/>
            <person name="MacDonald P.J.P."/>
            <person name="McCowen C."/>
            <person name="Montmayeur A."/>
            <person name="Murphy C."/>
            <person name="Neiman D."/>
            <person name="Pearson M."/>
            <person name="Priest M."/>
            <person name="Roberts A."/>
            <person name="Saif S."/>
            <person name="Shea T."/>
            <person name="Sisk P."/>
            <person name="Stolte C."/>
            <person name="Sykes S."/>
            <person name="Wortman J."/>
            <person name="Nusbaum C."/>
            <person name="Birren B."/>
        </authorList>
    </citation>
    <scope>NUCLEOTIDE SEQUENCE [LARGE SCALE GENOMIC DNA]</scope>
    <source>
        <strain evidence="2 3">CL09T03C24</strain>
    </source>
</reference>
<organism evidence="2 3">
    <name type="scientific">Parabacteroides distasonis CL09T03C24</name>
    <dbReference type="NCBI Taxonomy" id="999417"/>
    <lineage>
        <taxon>Bacteria</taxon>
        <taxon>Pseudomonadati</taxon>
        <taxon>Bacteroidota</taxon>
        <taxon>Bacteroidia</taxon>
        <taxon>Bacteroidales</taxon>
        <taxon>Tannerellaceae</taxon>
        <taxon>Parabacteroides</taxon>
    </lineage>
</organism>
<dbReference type="SUPFAM" id="SSF46955">
    <property type="entry name" value="Putative DNA-binding domain"/>
    <property type="match status" value="1"/>
</dbReference>
<dbReference type="EMBL" id="AGZN01000012">
    <property type="protein sequence ID" value="EKN29733.1"/>
    <property type="molecule type" value="Genomic_DNA"/>
</dbReference>
<comment type="caution">
    <text evidence="2">The sequence shown here is derived from an EMBL/GenBank/DDBJ whole genome shotgun (WGS) entry which is preliminary data.</text>
</comment>
<sequence length="115" mass="13278">MNAQTLSDLKDKPLFTLTVEQFLELQQSVPVKDSSTKADDMPPKIIGIEEAVKLTGYKRATLYRKTSTGAIPHFKRNGKILFLREELENWLLANRKETTEEALVRLDESFLQKRR</sequence>
<dbReference type="RefSeq" id="WP_005864155.1">
    <property type="nucleotide sequence ID" value="NZ_JH976486.1"/>
</dbReference>
<evidence type="ECO:0000313" key="3">
    <source>
        <dbReference type="Proteomes" id="UP000006262"/>
    </source>
</evidence>
<protein>
    <recommendedName>
        <fullName evidence="1">Helix-turn-helix domain-containing protein</fullName>
    </recommendedName>
</protein>
<dbReference type="InterPro" id="IPR041657">
    <property type="entry name" value="HTH_17"/>
</dbReference>
<accession>A0AAD2TR83</accession>
<dbReference type="InterPro" id="IPR009061">
    <property type="entry name" value="DNA-bd_dom_put_sf"/>
</dbReference>
<proteinExistence type="predicted"/>
<name>A0AAD2TR83_PARDI</name>
<feature type="domain" description="Helix-turn-helix" evidence="1">
    <location>
        <begin position="48"/>
        <end position="94"/>
    </location>
</feature>
<gene>
    <name evidence="2" type="ORF">HMPREF1059_01334</name>
</gene>
<dbReference type="AlphaFoldDB" id="A0AAD2TR83"/>
<dbReference type="Proteomes" id="UP000006262">
    <property type="component" value="Unassembled WGS sequence"/>
</dbReference>
<dbReference type="Pfam" id="PF12728">
    <property type="entry name" value="HTH_17"/>
    <property type="match status" value="1"/>
</dbReference>
<evidence type="ECO:0000313" key="2">
    <source>
        <dbReference type="EMBL" id="EKN29733.1"/>
    </source>
</evidence>